<name>A0ABM0MQB7_SACKO</name>
<dbReference type="SUPFAM" id="SSF63829">
    <property type="entry name" value="Calcium-dependent phosphotriesterase"/>
    <property type="match status" value="1"/>
</dbReference>
<organism evidence="1 2">
    <name type="scientific">Saccoglossus kowalevskii</name>
    <name type="common">Acorn worm</name>
    <dbReference type="NCBI Taxonomy" id="10224"/>
    <lineage>
        <taxon>Eukaryota</taxon>
        <taxon>Metazoa</taxon>
        <taxon>Hemichordata</taxon>
        <taxon>Enteropneusta</taxon>
        <taxon>Harrimaniidae</taxon>
        <taxon>Saccoglossus</taxon>
    </lineage>
</organism>
<proteinExistence type="predicted"/>
<keyword evidence="1" id="KW-1185">Reference proteome</keyword>
<dbReference type="Proteomes" id="UP000694865">
    <property type="component" value="Unplaced"/>
</dbReference>
<evidence type="ECO:0000313" key="2">
    <source>
        <dbReference type="RefSeq" id="XP_006822208.1"/>
    </source>
</evidence>
<gene>
    <name evidence="2" type="primary">LOC102805741</name>
</gene>
<evidence type="ECO:0000313" key="1">
    <source>
        <dbReference type="Proteomes" id="UP000694865"/>
    </source>
</evidence>
<dbReference type="GeneID" id="102805741"/>
<dbReference type="Gene3D" id="2.115.10.10">
    <property type="entry name" value="Tachylectin 2"/>
    <property type="match status" value="1"/>
</dbReference>
<dbReference type="RefSeq" id="XP_006822208.1">
    <property type="nucleotide sequence ID" value="XM_006822145.1"/>
</dbReference>
<protein>
    <submittedName>
        <fullName evidence="2">Uncharacterized protein LOC102805741</fullName>
    </submittedName>
</protein>
<accession>A0ABM0MQB7</accession>
<sequence length="285" mass="31402">MQYIHISGLVFVGTGVDEKLYTKSYSDKKWDGPFDTTCCMVRIAFMQDGSLLGVGEDQLLYTKTSFDSGSWEVVEDSCCIQDVTVKHDGTIIGISNEPKLMSRTDLSRQWTTILKFNDAIRIDVLPDDNLLGVTADGELKRREGGIFGNWVWEKTVGMKAEDISIQPDGTVLGIEKGGCGVHVLDLETGVWGEELPESQCVTAIASPGNLIFPVLMENTVTDAPPNVSFRSDLRCGAGYVAPNGADPAEYCLLFNGLYMVAILLSMSKKTMLEHLTLEYLTIFFR</sequence>
<reference evidence="2" key="1">
    <citation type="submission" date="2025-08" db="UniProtKB">
        <authorList>
            <consortium name="RefSeq"/>
        </authorList>
    </citation>
    <scope>IDENTIFICATION</scope>
    <source>
        <tissue evidence="2">Testes</tissue>
    </source>
</reference>